<accession>A0ABU3S4E7</accession>
<feature type="signal peptide" evidence="2">
    <location>
        <begin position="1"/>
        <end position="29"/>
    </location>
</feature>
<name>A0ABU3S4E7_9HYPH</name>
<gene>
    <name evidence="3" type="ORF">RKE40_07140</name>
</gene>
<evidence type="ECO:0000313" key="4">
    <source>
        <dbReference type="Proteomes" id="UP001254257"/>
    </source>
</evidence>
<evidence type="ECO:0000313" key="3">
    <source>
        <dbReference type="EMBL" id="MDU0339648.1"/>
    </source>
</evidence>
<sequence length="280" mass="29557">MLSSAVSARLPMLVALALPMALAPLHSQAAETKTFRAQDGSYSFEYPPGFSLAHLFADGTGEVTGVKASTPANGDVLITFSGPRDAGELQDVSERTRQSIADAFTKAIAVRPSIELKSATMTALLGRPAVDMVFSNGRLPFSKERPQIKRYVFTAIGNNAYNVECIYRADKAEQFAPACDLAVSTVRLFDPAARAGAAASTGGDKATSGPAGGCTKLELNRRAGLVMEATSNMLMKDQSPATIERLGKAHAAMRAIDERAGDKPSERDCKDVDALGASLK</sequence>
<reference evidence="3 4" key="1">
    <citation type="submission" date="2023-09" db="EMBL/GenBank/DDBJ databases">
        <title>Whole genome shotgun sequencing (WGS) of Bosea sp. ZW T0_25, isolated from stored onions (Allium cepa).</title>
        <authorList>
            <person name="Stoll D.A."/>
            <person name="Huch M."/>
        </authorList>
    </citation>
    <scope>NUCLEOTIDE SEQUENCE [LARGE SCALE GENOMIC DNA]</scope>
    <source>
        <strain evidence="3 4">ZW T0_25</strain>
    </source>
</reference>
<evidence type="ECO:0000256" key="1">
    <source>
        <dbReference type="SAM" id="MobiDB-lite"/>
    </source>
</evidence>
<proteinExistence type="predicted"/>
<feature type="compositionally biased region" description="Basic and acidic residues" evidence="1">
    <location>
        <begin position="257"/>
        <end position="273"/>
    </location>
</feature>
<organism evidence="3 4">
    <name type="scientific">Bosea rubneri</name>
    <dbReference type="NCBI Taxonomy" id="3075434"/>
    <lineage>
        <taxon>Bacteria</taxon>
        <taxon>Pseudomonadati</taxon>
        <taxon>Pseudomonadota</taxon>
        <taxon>Alphaproteobacteria</taxon>
        <taxon>Hyphomicrobiales</taxon>
        <taxon>Boseaceae</taxon>
        <taxon>Bosea</taxon>
    </lineage>
</organism>
<protein>
    <submittedName>
        <fullName evidence="3">Uncharacterized protein</fullName>
    </submittedName>
</protein>
<comment type="caution">
    <text evidence="3">The sequence shown here is derived from an EMBL/GenBank/DDBJ whole genome shotgun (WGS) entry which is preliminary data.</text>
</comment>
<feature type="region of interest" description="Disordered" evidence="1">
    <location>
        <begin position="257"/>
        <end position="280"/>
    </location>
</feature>
<feature type="chain" id="PRO_5045607703" evidence="2">
    <location>
        <begin position="30"/>
        <end position="280"/>
    </location>
</feature>
<dbReference type="RefSeq" id="WP_316017543.1">
    <property type="nucleotide sequence ID" value="NZ_JAWDID010000007.1"/>
</dbReference>
<keyword evidence="2" id="KW-0732">Signal</keyword>
<dbReference type="EMBL" id="JAWDID010000007">
    <property type="protein sequence ID" value="MDU0339648.1"/>
    <property type="molecule type" value="Genomic_DNA"/>
</dbReference>
<evidence type="ECO:0000256" key="2">
    <source>
        <dbReference type="SAM" id="SignalP"/>
    </source>
</evidence>
<dbReference type="Proteomes" id="UP001254257">
    <property type="component" value="Unassembled WGS sequence"/>
</dbReference>
<keyword evidence="4" id="KW-1185">Reference proteome</keyword>